<keyword evidence="3" id="KW-1185">Reference proteome</keyword>
<dbReference type="HOGENOM" id="CLU_961839_0_0_7"/>
<dbReference type="PANTHER" id="PTHR33608:SF7">
    <property type="entry name" value="DUF58 DOMAIN-CONTAINING PROTEIN"/>
    <property type="match status" value="1"/>
</dbReference>
<sequence>MYEHVDLNAIHTRMHAAARHLRLPMHRRVWQGRTGHVLGVGTGSSIEFQDHRPYAPGDDPRQIDWRAYARTEHYLMKMHREEVSPRVDVVLDASRSMVFDVSKWTRTLELLYFAVESANALGSALRCTFLDGHNAHELPAASLLAYQLPVPPENDSGSAPDLNAVRWRYGSLRIVISDLLFPGEPGAWLTVLGTAKGHGMLLAPYSLTEADPAWSGNLRLADCETRTERKQRVSPELLARYRQQYTRHFALWQDACARYALLLARVPSNGPFDHALQEEAVRVGAVELCNS</sequence>
<dbReference type="Pfam" id="PF01882">
    <property type="entry name" value="DUF58"/>
    <property type="match status" value="1"/>
</dbReference>
<evidence type="ECO:0000313" key="3">
    <source>
        <dbReference type="Proteomes" id="UP000019140"/>
    </source>
</evidence>
<evidence type="ECO:0000313" key="2">
    <source>
        <dbReference type="EMBL" id="ETX04226.1"/>
    </source>
</evidence>
<dbReference type="Proteomes" id="UP000019140">
    <property type="component" value="Unassembled WGS sequence"/>
</dbReference>
<evidence type="ECO:0000259" key="1">
    <source>
        <dbReference type="Pfam" id="PF01882"/>
    </source>
</evidence>
<organism evidence="2 3">
    <name type="scientific">Candidatus Entotheonella gemina</name>
    <dbReference type="NCBI Taxonomy" id="1429439"/>
    <lineage>
        <taxon>Bacteria</taxon>
        <taxon>Pseudomonadati</taxon>
        <taxon>Nitrospinota/Tectimicrobiota group</taxon>
        <taxon>Candidatus Tectimicrobiota</taxon>
        <taxon>Candidatus Entotheonellia</taxon>
        <taxon>Candidatus Entotheonellales</taxon>
        <taxon>Candidatus Entotheonellaceae</taxon>
        <taxon>Candidatus Entotheonella</taxon>
    </lineage>
</organism>
<proteinExistence type="predicted"/>
<dbReference type="InterPro" id="IPR002881">
    <property type="entry name" value="DUF58"/>
</dbReference>
<accession>W4M2P1</accession>
<name>W4M2P1_9BACT</name>
<protein>
    <recommendedName>
        <fullName evidence="1">DUF58 domain-containing protein</fullName>
    </recommendedName>
</protein>
<dbReference type="AlphaFoldDB" id="W4M2P1"/>
<dbReference type="PANTHER" id="PTHR33608">
    <property type="entry name" value="BLL2464 PROTEIN"/>
    <property type="match status" value="1"/>
</dbReference>
<gene>
    <name evidence="2" type="ORF">ETSY2_29995</name>
</gene>
<dbReference type="EMBL" id="AZHX01001268">
    <property type="protein sequence ID" value="ETX04226.1"/>
    <property type="molecule type" value="Genomic_DNA"/>
</dbReference>
<feature type="domain" description="DUF58" evidence="1">
    <location>
        <begin position="50"/>
        <end position="245"/>
    </location>
</feature>
<comment type="caution">
    <text evidence="2">The sequence shown here is derived from an EMBL/GenBank/DDBJ whole genome shotgun (WGS) entry which is preliminary data.</text>
</comment>
<reference evidence="2 3" key="1">
    <citation type="journal article" date="2014" name="Nature">
        <title>An environmental bacterial taxon with a large and distinct metabolic repertoire.</title>
        <authorList>
            <person name="Wilson M.C."/>
            <person name="Mori T."/>
            <person name="Ruckert C."/>
            <person name="Uria A.R."/>
            <person name="Helf M.J."/>
            <person name="Takada K."/>
            <person name="Gernert C."/>
            <person name="Steffens U.A."/>
            <person name="Heycke N."/>
            <person name="Schmitt S."/>
            <person name="Rinke C."/>
            <person name="Helfrich E.J."/>
            <person name="Brachmann A.O."/>
            <person name="Gurgui C."/>
            <person name="Wakimoto T."/>
            <person name="Kracht M."/>
            <person name="Crusemann M."/>
            <person name="Hentschel U."/>
            <person name="Abe I."/>
            <person name="Matsunaga S."/>
            <person name="Kalinowski J."/>
            <person name="Takeyama H."/>
            <person name="Piel J."/>
        </authorList>
    </citation>
    <scope>NUCLEOTIDE SEQUENCE [LARGE SCALE GENOMIC DNA]</scope>
    <source>
        <strain evidence="3">TSY2</strain>
    </source>
</reference>